<keyword evidence="2" id="KW-1185">Reference proteome</keyword>
<gene>
    <name evidence="1" type="ORF">EDC52_103488</name>
</gene>
<dbReference type="Proteomes" id="UP000295719">
    <property type="component" value="Unassembled WGS sequence"/>
</dbReference>
<organism evidence="1 2">
    <name type="scientific">Biostraticola tofi</name>
    <dbReference type="NCBI Taxonomy" id="466109"/>
    <lineage>
        <taxon>Bacteria</taxon>
        <taxon>Pseudomonadati</taxon>
        <taxon>Pseudomonadota</taxon>
        <taxon>Gammaproteobacteria</taxon>
        <taxon>Enterobacterales</taxon>
        <taxon>Bruguierivoracaceae</taxon>
        <taxon>Biostraticola</taxon>
    </lineage>
</organism>
<evidence type="ECO:0000313" key="2">
    <source>
        <dbReference type="Proteomes" id="UP000295719"/>
    </source>
</evidence>
<dbReference type="RefSeq" id="WP_131865126.1">
    <property type="nucleotide sequence ID" value="NZ_SMCR01000003.1"/>
</dbReference>
<dbReference type="AlphaFoldDB" id="A0A4R3Z0D5"/>
<dbReference type="Gene3D" id="3.30.70.100">
    <property type="match status" value="1"/>
</dbReference>
<reference evidence="1 2" key="1">
    <citation type="submission" date="2019-03" db="EMBL/GenBank/DDBJ databases">
        <title>Genomic Encyclopedia of Type Strains, Phase IV (KMG-IV): sequencing the most valuable type-strain genomes for metagenomic binning, comparative biology and taxonomic classification.</title>
        <authorList>
            <person name="Goeker M."/>
        </authorList>
    </citation>
    <scope>NUCLEOTIDE SEQUENCE [LARGE SCALE GENOMIC DNA]</scope>
    <source>
        <strain evidence="1 2">DSM 19580</strain>
    </source>
</reference>
<dbReference type="EMBL" id="SMCR01000003">
    <property type="protein sequence ID" value="TCV98396.1"/>
    <property type="molecule type" value="Genomic_DNA"/>
</dbReference>
<name>A0A4R3Z0D5_9GAMM</name>
<sequence>MKTVEFLLYTLKPGTGKDFHRIMMEESAPLHRLAGMDIISFGISAHDDDAYYLIRAYDSLSQLKSSQESFYNSEEWRLGPRQAIIDRISVSVKSVLMLSNNAIENLRSS</sequence>
<dbReference type="SUPFAM" id="SSF54909">
    <property type="entry name" value="Dimeric alpha+beta barrel"/>
    <property type="match status" value="1"/>
</dbReference>
<dbReference type="InterPro" id="IPR011008">
    <property type="entry name" value="Dimeric_a/b-barrel"/>
</dbReference>
<accession>A0A4R3Z0D5</accession>
<dbReference type="OrthoDB" id="9809695at2"/>
<protein>
    <submittedName>
        <fullName evidence="1">NIPSNAP protein</fullName>
    </submittedName>
</protein>
<proteinExistence type="predicted"/>
<comment type="caution">
    <text evidence="1">The sequence shown here is derived from an EMBL/GenBank/DDBJ whole genome shotgun (WGS) entry which is preliminary data.</text>
</comment>
<evidence type="ECO:0000313" key="1">
    <source>
        <dbReference type="EMBL" id="TCV98396.1"/>
    </source>
</evidence>